<comment type="caution">
    <text evidence="2">The sequence shown here is derived from an EMBL/GenBank/DDBJ whole genome shotgun (WGS) entry which is preliminary data.</text>
</comment>
<accession>A0A8X6VW09</accession>
<protein>
    <submittedName>
        <fullName evidence="2">Uncharacterized protein</fullName>
    </submittedName>
</protein>
<gene>
    <name evidence="2" type="ORF">TNCV_3941291</name>
</gene>
<feature type="compositionally biased region" description="Basic and acidic residues" evidence="1">
    <location>
        <begin position="54"/>
        <end position="65"/>
    </location>
</feature>
<organism evidence="2 3">
    <name type="scientific">Trichonephila clavipes</name>
    <name type="common">Golden silk orbweaver</name>
    <name type="synonym">Nephila clavipes</name>
    <dbReference type="NCBI Taxonomy" id="2585209"/>
    <lineage>
        <taxon>Eukaryota</taxon>
        <taxon>Metazoa</taxon>
        <taxon>Ecdysozoa</taxon>
        <taxon>Arthropoda</taxon>
        <taxon>Chelicerata</taxon>
        <taxon>Arachnida</taxon>
        <taxon>Araneae</taxon>
        <taxon>Araneomorphae</taxon>
        <taxon>Entelegynae</taxon>
        <taxon>Araneoidea</taxon>
        <taxon>Nephilidae</taxon>
        <taxon>Trichonephila</taxon>
    </lineage>
</organism>
<sequence>MKKEKRKTYRCGQRTVRLAGYSIQWLSTTPRSLRAQAQQIQTRTETMGLLRIRERESGKEKDRGARAGVTDHTPWNFIC</sequence>
<evidence type="ECO:0000313" key="3">
    <source>
        <dbReference type="Proteomes" id="UP000887159"/>
    </source>
</evidence>
<evidence type="ECO:0000313" key="2">
    <source>
        <dbReference type="EMBL" id="GFY23436.1"/>
    </source>
</evidence>
<dbReference type="Proteomes" id="UP000887159">
    <property type="component" value="Unassembled WGS sequence"/>
</dbReference>
<keyword evidence="3" id="KW-1185">Reference proteome</keyword>
<name>A0A8X6VW09_TRICX</name>
<feature type="region of interest" description="Disordered" evidence="1">
    <location>
        <begin position="54"/>
        <end position="75"/>
    </location>
</feature>
<proteinExistence type="predicted"/>
<evidence type="ECO:0000256" key="1">
    <source>
        <dbReference type="SAM" id="MobiDB-lite"/>
    </source>
</evidence>
<dbReference type="EMBL" id="BMAU01021363">
    <property type="protein sequence ID" value="GFY23436.1"/>
    <property type="molecule type" value="Genomic_DNA"/>
</dbReference>
<reference evidence="2" key="1">
    <citation type="submission" date="2020-08" db="EMBL/GenBank/DDBJ databases">
        <title>Multicomponent nature underlies the extraordinary mechanical properties of spider dragline silk.</title>
        <authorList>
            <person name="Kono N."/>
            <person name="Nakamura H."/>
            <person name="Mori M."/>
            <person name="Yoshida Y."/>
            <person name="Ohtoshi R."/>
            <person name="Malay A.D."/>
            <person name="Moran D.A.P."/>
            <person name="Tomita M."/>
            <person name="Numata K."/>
            <person name="Arakawa K."/>
        </authorList>
    </citation>
    <scope>NUCLEOTIDE SEQUENCE</scope>
</reference>
<dbReference type="AlphaFoldDB" id="A0A8X6VW09"/>